<dbReference type="GO" id="GO:0015645">
    <property type="term" value="F:fatty acid ligase activity"/>
    <property type="evidence" value="ECO:0007669"/>
    <property type="project" value="TreeGrafter"/>
</dbReference>
<evidence type="ECO:0000256" key="5">
    <source>
        <dbReference type="SAM" id="MobiDB-lite"/>
    </source>
</evidence>
<dbReference type="InterPro" id="IPR025110">
    <property type="entry name" value="AMP-bd_C"/>
</dbReference>
<dbReference type="PANTHER" id="PTHR43605">
    <property type="entry name" value="ACYL-COENZYME A SYNTHETASE"/>
    <property type="match status" value="1"/>
</dbReference>
<dbReference type="GO" id="GO:0005524">
    <property type="term" value="F:ATP binding"/>
    <property type="evidence" value="ECO:0007669"/>
    <property type="project" value="UniProtKB-KW"/>
</dbReference>
<keyword evidence="2" id="KW-0436">Ligase</keyword>
<dbReference type="AlphaFoldDB" id="A0A1Y3PKW6"/>
<dbReference type="Gene3D" id="3.30.300.30">
    <property type="match status" value="1"/>
</dbReference>
<dbReference type="CDD" id="cd05972">
    <property type="entry name" value="MACS_like"/>
    <property type="match status" value="1"/>
</dbReference>
<evidence type="ECO:0000313" key="8">
    <source>
        <dbReference type="EMBL" id="OUM86787.1"/>
    </source>
</evidence>
<keyword evidence="3" id="KW-0547">Nucleotide-binding</keyword>
<dbReference type="EMBL" id="LZRT01000086">
    <property type="protein sequence ID" value="OUM86787.1"/>
    <property type="molecule type" value="Genomic_DNA"/>
</dbReference>
<feature type="region of interest" description="Disordered" evidence="5">
    <location>
        <begin position="526"/>
        <end position="553"/>
    </location>
</feature>
<evidence type="ECO:0000256" key="3">
    <source>
        <dbReference type="ARBA" id="ARBA00022741"/>
    </source>
</evidence>
<dbReference type="InterPro" id="IPR051087">
    <property type="entry name" value="Mitochondrial_ACSM"/>
</dbReference>
<dbReference type="PROSITE" id="PS00455">
    <property type="entry name" value="AMP_BINDING"/>
    <property type="match status" value="1"/>
</dbReference>
<dbReference type="GO" id="GO:0016405">
    <property type="term" value="F:CoA-ligase activity"/>
    <property type="evidence" value="ECO:0007669"/>
    <property type="project" value="UniProtKB-ARBA"/>
</dbReference>
<evidence type="ECO:0000259" key="7">
    <source>
        <dbReference type="Pfam" id="PF13193"/>
    </source>
</evidence>
<sequence>MPDYEQYYRNFRWKIPNRFNFGRDVVDYWAVDRSRLALTWEDQDGRMLRYTFWDMKVLTNRLGNALRGLGVRQGDRVIVHLPRVPEWFVAFVACIKIGAIPIPTPEMMQAKDLGFRANHSGAVALFTTPAGMERFATVERDCPTVRHRIVVGDSVTGTAPRRDGWHVYADLVARGAPQLTCADTAAEDPAVMYYTSGTTGQPKAVVHAHRAIFAWREQAFCWLDLKPEDLHWCTADTGWSKFGTSMVIGPWSLGTSLLMYNGPFDPEQRLHFLQKHQVTTFCAAPTELRLIVQLDLGRWDLRHLRHSVSAGEPLNPEVIERWQQALGHPVYDGYGLTEALMACLNYRALPMRKGSMGKPLPGYEMAVVDADGRPLPPGQEGDLAIRMPNPCVMLGHWSDPGALARVCRGEWFITGDRAWVDEDGYFWFVGRGDDVILSAGYRIGPFEVESALASHPAVAESAAVGSPDPVRGEIVKAFVVLRSGATPSPELVKELQEHVKRETAPYKYPREIEFVDELPKTISGKIRRKELKQRELTKKGRDGDPDGTKKGSS</sequence>
<evidence type="ECO:0000256" key="1">
    <source>
        <dbReference type="ARBA" id="ARBA00006432"/>
    </source>
</evidence>
<keyword evidence="4" id="KW-0067">ATP-binding</keyword>
<comment type="caution">
    <text evidence="8">The sequence shown here is derived from an EMBL/GenBank/DDBJ whole genome shotgun (WGS) entry which is preliminary data.</text>
</comment>
<proteinExistence type="inferred from homology"/>
<dbReference type="InterPro" id="IPR045851">
    <property type="entry name" value="AMP-bd_C_sf"/>
</dbReference>
<dbReference type="InterPro" id="IPR042099">
    <property type="entry name" value="ANL_N_sf"/>
</dbReference>
<evidence type="ECO:0000256" key="4">
    <source>
        <dbReference type="ARBA" id="ARBA00022840"/>
    </source>
</evidence>
<dbReference type="PANTHER" id="PTHR43605:SF10">
    <property type="entry name" value="ACYL-COA SYNTHETASE MEDIUM CHAIN FAMILY MEMBER 3"/>
    <property type="match status" value="1"/>
</dbReference>
<accession>A0A1Y3PKW6</accession>
<feature type="compositionally biased region" description="Basic and acidic residues" evidence="5">
    <location>
        <begin position="532"/>
        <end position="553"/>
    </location>
</feature>
<dbReference type="InterPro" id="IPR020845">
    <property type="entry name" value="AMP-binding_CS"/>
</dbReference>
<evidence type="ECO:0000256" key="2">
    <source>
        <dbReference type="ARBA" id="ARBA00022598"/>
    </source>
</evidence>
<evidence type="ECO:0000313" key="9">
    <source>
        <dbReference type="Proteomes" id="UP000196475"/>
    </source>
</evidence>
<name>A0A1Y3PKW6_9BACI</name>
<comment type="similarity">
    <text evidence="1">Belongs to the ATP-dependent AMP-binding enzyme family.</text>
</comment>
<dbReference type="Proteomes" id="UP000196475">
    <property type="component" value="Unassembled WGS sequence"/>
</dbReference>
<dbReference type="GO" id="GO:0004321">
    <property type="term" value="F:fatty-acyl-CoA synthase activity"/>
    <property type="evidence" value="ECO:0007669"/>
    <property type="project" value="TreeGrafter"/>
</dbReference>
<dbReference type="Pfam" id="PF13193">
    <property type="entry name" value="AMP-binding_C"/>
    <property type="match status" value="1"/>
</dbReference>
<dbReference type="Gene3D" id="3.40.50.12780">
    <property type="entry name" value="N-terminal domain of ligase-like"/>
    <property type="match status" value="1"/>
</dbReference>
<gene>
    <name evidence="8" type="ORF">BAA01_04005</name>
</gene>
<feature type="domain" description="AMP-binding enzyme C-terminal" evidence="7">
    <location>
        <begin position="447"/>
        <end position="525"/>
    </location>
</feature>
<dbReference type="Pfam" id="PF00501">
    <property type="entry name" value="AMP-binding"/>
    <property type="match status" value="1"/>
</dbReference>
<dbReference type="GO" id="GO:0006637">
    <property type="term" value="P:acyl-CoA metabolic process"/>
    <property type="evidence" value="ECO:0007669"/>
    <property type="project" value="TreeGrafter"/>
</dbReference>
<reference evidence="9" key="1">
    <citation type="submission" date="2016-06" db="EMBL/GenBank/DDBJ databases">
        <authorList>
            <person name="Nascimento L."/>
            <person name="Pereira R.V."/>
            <person name="Martins L.F."/>
            <person name="Quaggio R.B."/>
            <person name="Silva A.M."/>
            <person name="Setubal J.C."/>
        </authorList>
    </citation>
    <scope>NUCLEOTIDE SEQUENCE [LARGE SCALE GENOMIC DNA]</scope>
</reference>
<dbReference type="InterPro" id="IPR000873">
    <property type="entry name" value="AMP-dep_synth/lig_dom"/>
</dbReference>
<evidence type="ECO:0000259" key="6">
    <source>
        <dbReference type="Pfam" id="PF00501"/>
    </source>
</evidence>
<dbReference type="SUPFAM" id="SSF56801">
    <property type="entry name" value="Acetyl-CoA synthetase-like"/>
    <property type="match status" value="1"/>
</dbReference>
<dbReference type="GO" id="GO:0006633">
    <property type="term" value="P:fatty acid biosynthetic process"/>
    <property type="evidence" value="ECO:0007669"/>
    <property type="project" value="TreeGrafter"/>
</dbReference>
<dbReference type="FunFam" id="3.30.300.30:FF:000005">
    <property type="entry name" value="Acyl-coenzyme A synthetase ACSM5, mitochondrial"/>
    <property type="match status" value="1"/>
</dbReference>
<evidence type="ECO:0008006" key="10">
    <source>
        <dbReference type="Google" id="ProtNLM"/>
    </source>
</evidence>
<organism evidence="8 9">
    <name type="scientific">Bacillus thermozeamaize</name>
    <dbReference type="NCBI Taxonomy" id="230954"/>
    <lineage>
        <taxon>Bacteria</taxon>
        <taxon>Bacillati</taxon>
        <taxon>Bacillota</taxon>
        <taxon>Bacilli</taxon>
        <taxon>Bacillales</taxon>
        <taxon>Bacillaceae</taxon>
        <taxon>Bacillus</taxon>
    </lineage>
</organism>
<protein>
    <recommendedName>
        <fullName evidence="10">Acyl-CoA synthetase</fullName>
    </recommendedName>
</protein>
<feature type="domain" description="AMP-dependent synthetase/ligase" evidence="6">
    <location>
        <begin position="35"/>
        <end position="397"/>
    </location>
</feature>